<evidence type="ECO:0000256" key="2">
    <source>
        <dbReference type="ARBA" id="ARBA00022679"/>
    </source>
</evidence>
<accession>A0A4P6L397</accession>
<protein>
    <submittedName>
        <fullName evidence="3">Lipopolysaccharide heptosyltransferase family protein</fullName>
    </submittedName>
</protein>
<dbReference type="Pfam" id="PF01075">
    <property type="entry name" value="Glyco_transf_9"/>
    <property type="match status" value="1"/>
</dbReference>
<keyword evidence="4" id="KW-1185">Reference proteome</keyword>
<dbReference type="EMBL" id="CP035913">
    <property type="protein sequence ID" value="QBE65917.1"/>
    <property type="molecule type" value="Genomic_DNA"/>
</dbReference>
<dbReference type="AlphaFoldDB" id="A0A4P6L397"/>
<keyword evidence="1" id="KW-0328">Glycosyltransferase</keyword>
<evidence type="ECO:0000313" key="3">
    <source>
        <dbReference type="EMBL" id="QBE65917.1"/>
    </source>
</evidence>
<dbReference type="OrthoDB" id="9797795at2"/>
<dbReference type="GO" id="GO:0009244">
    <property type="term" value="P:lipopolysaccharide core region biosynthetic process"/>
    <property type="evidence" value="ECO:0007669"/>
    <property type="project" value="TreeGrafter"/>
</dbReference>
<dbReference type="InterPro" id="IPR002201">
    <property type="entry name" value="Glyco_trans_9"/>
</dbReference>
<dbReference type="RefSeq" id="WP_130189026.1">
    <property type="nucleotide sequence ID" value="NZ_CP035913.1"/>
</dbReference>
<keyword evidence="2 3" id="KW-0808">Transferase</keyword>
<gene>
    <name evidence="3" type="ORF">EWM63_25460</name>
</gene>
<proteinExistence type="predicted"/>
<dbReference type="Gene3D" id="3.40.50.2000">
    <property type="entry name" value="Glycogen Phosphorylase B"/>
    <property type="match status" value="2"/>
</dbReference>
<sequence length="349" mass="37543">MPPALSRILICRTDNIGDVVLTLPLAGYLKQLIPGVTVDMLCRGYAAPVVRCCGAIDRVLAVEEMDADTLFEDGRYDTVIFAFPHRALALAARRAKVPNRVGSSHRLHHWWTCNRLAHFSRVRSRLHEAQLNFALLKPLGIDYLPSLAEILPLYRLQAPRSPEIAAMFDAATFNLILHPKSNGNGREWPLERYAELADRLRGDPGIAIWITGSRAEGELLARDAGALLASPNVRNLCGQLDLEGLVALIGMADGLVASGTGPLHVAAALGRNALGLFPPVQPIDITRWGALGTNATSLAAARQCDSCTGPQACECMQAISAAQVAEVISRWRDRTVACHAGARLAGTGS</sequence>
<dbReference type="CDD" id="cd03789">
    <property type="entry name" value="GT9_LPS_heptosyltransferase"/>
    <property type="match status" value="1"/>
</dbReference>
<organism evidence="3 4">
    <name type="scientific">Pseudoduganella lutea</name>
    <dbReference type="NCBI Taxonomy" id="321985"/>
    <lineage>
        <taxon>Bacteria</taxon>
        <taxon>Pseudomonadati</taxon>
        <taxon>Pseudomonadota</taxon>
        <taxon>Betaproteobacteria</taxon>
        <taxon>Burkholderiales</taxon>
        <taxon>Oxalobacteraceae</taxon>
        <taxon>Telluria group</taxon>
        <taxon>Pseudoduganella</taxon>
    </lineage>
</organism>
<dbReference type="Proteomes" id="UP000290637">
    <property type="component" value="Chromosome"/>
</dbReference>
<dbReference type="GO" id="GO:0005829">
    <property type="term" value="C:cytosol"/>
    <property type="evidence" value="ECO:0007669"/>
    <property type="project" value="TreeGrafter"/>
</dbReference>
<dbReference type="GO" id="GO:0008713">
    <property type="term" value="F:ADP-heptose-lipopolysaccharide heptosyltransferase activity"/>
    <property type="evidence" value="ECO:0007669"/>
    <property type="project" value="TreeGrafter"/>
</dbReference>
<name>A0A4P6L397_9BURK</name>
<evidence type="ECO:0000313" key="4">
    <source>
        <dbReference type="Proteomes" id="UP000290637"/>
    </source>
</evidence>
<dbReference type="InterPro" id="IPR051199">
    <property type="entry name" value="LPS_LOS_Heptosyltrfase"/>
</dbReference>
<dbReference type="PANTHER" id="PTHR30160">
    <property type="entry name" value="TETRAACYLDISACCHARIDE 4'-KINASE-RELATED"/>
    <property type="match status" value="1"/>
</dbReference>
<dbReference type="KEGG" id="plue:EWM63_25460"/>
<evidence type="ECO:0000256" key="1">
    <source>
        <dbReference type="ARBA" id="ARBA00022676"/>
    </source>
</evidence>
<dbReference type="SUPFAM" id="SSF53756">
    <property type="entry name" value="UDP-Glycosyltransferase/glycogen phosphorylase"/>
    <property type="match status" value="1"/>
</dbReference>
<reference evidence="3 4" key="1">
    <citation type="submission" date="2019-02" db="EMBL/GenBank/DDBJ databases">
        <title>Draft Genome Sequences of Six Type Strains of the Genus Massilia.</title>
        <authorList>
            <person name="Miess H."/>
            <person name="Frediansyhah A."/>
            <person name="Gross H."/>
        </authorList>
    </citation>
    <scope>NUCLEOTIDE SEQUENCE [LARGE SCALE GENOMIC DNA]</scope>
    <source>
        <strain evidence="3 4">DSM 17473</strain>
    </source>
</reference>